<protein>
    <submittedName>
        <fullName evidence="1">Uncharacterized protein</fullName>
    </submittedName>
</protein>
<gene>
    <name evidence="1" type="ORF">NQ317_016550</name>
</gene>
<evidence type="ECO:0000313" key="2">
    <source>
        <dbReference type="Proteomes" id="UP001162164"/>
    </source>
</evidence>
<proteinExistence type="predicted"/>
<evidence type="ECO:0000313" key="1">
    <source>
        <dbReference type="EMBL" id="KAJ8974254.1"/>
    </source>
</evidence>
<organism evidence="1 2">
    <name type="scientific">Molorchus minor</name>
    <dbReference type="NCBI Taxonomy" id="1323400"/>
    <lineage>
        <taxon>Eukaryota</taxon>
        <taxon>Metazoa</taxon>
        <taxon>Ecdysozoa</taxon>
        <taxon>Arthropoda</taxon>
        <taxon>Hexapoda</taxon>
        <taxon>Insecta</taxon>
        <taxon>Pterygota</taxon>
        <taxon>Neoptera</taxon>
        <taxon>Endopterygota</taxon>
        <taxon>Coleoptera</taxon>
        <taxon>Polyphaga</taxon>
        <taxon>Cucujiformia</taxon>
        <taxon>Chrysomeloidea</taxon>
        <taxon>Cerambycidae</taxon>
        <taxon>Lamiinae</taxon>
        <taxon>Monochamini</taxon>
        <taxon>Molorchus</taxon>
    </lineage>
</organism>
<dbReference type="Proteomes" id="UP001162164">
    <property type="component" value="Unassembled WGS sequence"/>
</dbReference>
<keyword evidence="2" id="KW-1185">Reference proteome</keyword>
<reference evidence="1" key="1">
    <citation type="journal article" date="2023" name="Insect Mol. Biol.">
        <title>Genome sequencing provides insights into the evolution of gene families encoding plant cell wall-degrading enzymes in longhorned beetles.</title>
        <authorList>
            <person name="Shin N.R."/>
            <person name="Okamura Y."/>
            <person name="Kirsch R."/>
            <person name="Pauchet Y."/>
        </authorList>
    </citation>
    <scope>NUCLEOTIDE SEQUENCE</scope>
    <source>
        <strain evidence="1">MMC_N1</strain>
    </source>
</reference>
<sequence length="203" mass="23534">MIPRNSISIQALAQNWPLFFGNTKLSDELDNSLTYTAPKQPKVKKEEDLTDANKRRPSTSVIIAKVVLLWKLEDKNYKGLGKHGLAVIGSTELNLFEIIAYKEKNNILLKIKICNTLMIYNKSENFSSFFDNENQNWLVKFDDYDSQNKFCEIIQKYGCKIQYDSNTPESANKRTENLLREKENIETEPLFVSNVAKSPEKRW</sequence>
<name>A0ABQ9J828_9CUCU</name>
<dbReference type="PANTHER" id="PTHR44927">
    <property type="entry name" value="FK506-BINDING PROTEIN 15"/>
    <property type="match status" value="1"/>
</dbReference>
<dbReference type="PANTHER" id="PTHR44927:SF1">
    <property type="entry name" value="FK506-BINDING PROTEIN 15"/>
    <property type="match status" value="1"/>
</dbReference>
<dbReference type="EMBL" id="JAPWTJ010001027">
    <property type="protein sequence ID" value="KAJ8974254.1"/>
    <property type="molecule type" value="Genomic_DNA"/>
</dbReference>
<accession>A0ABQ9J828</accession>
<comment type="caution">
    <text evidence="1">The sequence shown here is derived from an EMBL/GenBank/DDBJ whole genome shotgun (WGS) entry which is preliminary data.</text>
</comment>